<dbReference type="RefSeq" id="WP_207324574.1">
    <property type="nucleotide sequence ID" value="NZ_CP071504.1"/>
</dbReference>
<dbReference type="PROSITE" id="PS51186">
    <property type="entry name" value="GNAT"/>
    <property type="match status" value="1"/>
</dbReference>
<dbReference type="CDD" id="cd04301">
    <property type="entry name" value="NAT_SF"/>
    <property type="match status" value="1"/>
</dbReference>
<gene>
    <name evidence="2" type="ORF">JYB88_14530</name>
</gene>
<dbReference type="PANTHER" id="PTHR43233:SF1">
    <property type="entry name" value="FAMILY N-ACETYLTRANSFERASE, PUTATIVE (AFU_ORTHOLOGUE AFUA_6G03350)-RELATED"/>
    <property type="match status" value="1"/>
</dbReference>
<dbReference type="InterPro" id="IPR016181">
    <property type="entry name" value="Acyl_CoA_acyltransferase"/>
</dbReference>
<dbReference type="PANTHER" id="PTHR43233">
    <property type="entry name" value="FAMILY N-ACETYLTRANSFERASE, PUTATIVE (AFU_ORTHOLOGUE AFUA_6G03350)-RELATED"/>
    <property type="match status" value="1"/>
</dbReference>
<evidence type="ECO:0000259" key="1">
    <source>
        <dbReference type="PROSITE" id="PS51186"/>
    </source>
</evidence>
<dbReference type="SUPFAM" id="SSF55729">
    <property type="entry name" value="Acyl-CoA N-acyltransferases (Nat)"/>
    <property type="match status" value="1"/>
</dbReference>
<dbReference type="InterPro" id="IPR053144">
    <property type="entry name" value="Acetyltransferase_Butenolide"/>
</dbReference>
<dbReference type="EMBL" id="CP071504">
    <property type="protein sequence ID" value="QSX29407.1"/>
    <property type="molecule type" value="Genomic_DNA"/>
</dbReference>
<proteinExistence type="predicted"/>
<name>A0A974XJ78_9GAMM</name>
<dbReference type="GO" id="GO:0016747">
    <property type="term" value="F:acyltransferase activity, transferring groups other than amino-acyl groups"/>
    <property type="evidence" value="ECO:0007669"/>
    <property type="project" value="InterPro"/>
</dbReference>
<organism evidence="2 3">
    <name type="scientific">Shewanella cyperi</name>
    <dbReference type="NCBI Taxonomy" id="2814292"/>
    <lineage>
        <taxon>Bacteria</taxon>
        <taxon>Pseudomonadati</taxon>
        <taxon>Pseudomonadota</taxon>
        <taxon>Gammaproteobacteria</taxon>
        <taxon>Alteromonadales</taxon>
        <taxon>Shewanellaceae</taxon>
        <taxon>Shewanella</taxon>
    </lineage>
</organism>
<evidence type="ECO:0000313" key="2">
    <source>
        <dbReference type="EMBL" id="QSX29407.1"/>
    </source>
</evidence>
<dbReference type="Gene3D" id="3.40.630.30">
    <property type="match status" value="1"/>
</dbReference>
<dbReference type="Proteomes" id="UP000663281">
    <property type="component" value="Chromosome"/>
</dbReference>
<evidence type="ECO:0000313" key="3">
    <source>
        <dbReference type="Proteomes" id="UP000663281"/>
    </source>
</evidence>
<accession>A0A974XJ78</accession>
<dbReference type="Pfam" id="PF13508">
    <property type="entry name" value="Acetyltransf_7"/>
    <property type="match status" value="1"/>
</dbReference>
<reference evidence="2 3" key="1">
    <citation type="submission" date="2021-03" db="EMBL/GenBank/DDBJ databases">
        <title>Novel species identification of genus Shewanella.</title>
        <authorList>
            <person name="Liu G."/>
            <person name="Zhang Q."/>
        </authorList>
    </citation>
    <scope>NUCLEOTIDE SEQUENCE [LARGE SCALE GENOMIC DNA]</scope>
    <source>
        <strain evidence="2 3">FJAT-53726</strain>
    </source>
</reference>
<dbReference type="InterPro" id="IPR000182">
    <property type="entry name" value="GNAT_dom"/>
</dbReference>
<dbReference type="AlphaFoldDB" id="A0A974XJ78"/>
<sequence length="148" mass="16631">MPHYEISTDKSKLDFAVIHGFIANSYWASNIPEAVMARAIENSLCFAVYCDDGRQVGFARIISDKATFAYLADVFILEEHRGQGLSKRLMQTIVAHPDLQGLRRMVLATRDAHGLYAQFGFTPIPNPEIFMHAWNPNVYRNGQAAQAN</sequence>
<protein>
    <submittedName>
        <fullName evidence="2">GNAT family N-acetyltransferase</fullName>
    </submittedName>
</protein>
<dbReference type="KEGG" id="scyp:JYB88_14530"/>
<keyword evidence="3" id="KW-1185">Reference proteome</keyword>
<feature type="domain" description="N-acetyltransferase" evidence="1">
    <location>
        <begin position="4"/>
        <end position="136"/>
    </location>
</feature>